<keyword evidence="3" id="KW-0813">Transport</keyword>
<dbReference type="Gene3D" id="1.20.1560.10">
    <property type="entry name" value="ABC transporter type 1, transmembrane domain"/>
    <property type="match status" value="2"/>
</dbReference>
<keyword evidence="5" id="KW-0677">Repeat</keyword>
<feature type="region of interest" description="Disordered" evidence="10">
    <location>
        <begin position="507"/>
        <end position="544"/>
    </location>
</feature>
<keyword evidence="9 11" id="KW-0472">Membrane</keyword>
<feature type="transmembrane region" description="Helical" evidence="11">
    <location>
        <begin position="281"/>
        <end position="303"/>
    </location>
</feature>
<dbReference type="FunFam" id="3.40.50.300:FF:000610">
    <property type="entry name" value="Multidrug resistance-associated ABC transporter"/>
    <property type="match status" value="1"/>
</dbReference>
<dbReference type="PROSITE" id="PS00211">
    <property type="entry name" value="ABC_TRANSPORTER_1"/>
    <property type="match status" value="2"/>
</dbReference>
<feature type="domain" description="ABC transmembrane type-1" evidence="13">
    <location>
        <begin position="165"/>
        <end position="452"/>
    </location>
</feature>
<evidence type="ECO:0000256" key="11">
    <source>
        <dbReference type="SAM" id="Phobius"/>
    </source>
</evidence>
<dbReference type="InterPro" id="IPR011527">
    <property type="entry name" value="ABC1_TM_dom"/>
</dbReference>
<dbReference type="SUPFAM" id="SSF52540">
    <property type="entry name" value="P-loop containing nucleoside triphosphate hydrolases"/>
    <property type="match status" value="2"/>
</dbReference>
<protein>
    <submittedName>
        <fullName evidence="14">Uncharacterized protein</fullName>
    </submittedName>
</protein>
<dbReference type="GO" id="GO:0140359">
    <property type="term" value="F:ABC-type transporter activity"/>
    <property type="evidence" value="ECO:0007669"/>
    <property type="project" value="InterPro"/>
</dbReference>
<dbReference type="PANTHER" id="PTHR24223">
    <property type="entry name" value="ATP-BINDING CASSETTE SUB-FAMILY C"/>
    <property type="match status" value="1"/>
</dbReference>
<evidence type="ECO:0000256" key="3">
    <source>
        <dbReference type="ARBA" id="ARBA00022448"/>
    </source>
</evidence>
<feature type="transmembrane region" description="Helical" evidence="11">
    <location>
        <begin position="309"/>
        <end position="331"/>
    </location>
</feature>
<evidence type="ECO:0000256" key="6">
    <source>
        <dbReference type="ARBA" id="ARBA00022741"/>
    </source>
</evidence>
<dbReference type="InterPro" id="IPR036640">
    <property type="entry name" value="ABC1_TM_sf"/>
</dbReference>
<reference evidence="14" key="1">
    <citation type="submission" date="2021-01" db="EMBL/GenBank/DDBJ databases">
        <authorList>
            <person name="Corre E."/>
            <person name="Pelletier E."/>
            <person name="Niang G."/>
            <person name="Scheremetjew M."/>
            <person name="Finn R."/>
            <person name="Kale V."/>
            <person name="Holt S."/>
            <person name="Cochrane G."/>
            <person name="Meng A."/>
            <person name="Brown T."/>
            <person name="Cohen L."/>
        </authorList>
    </citation>
    <scope>NUCLEOTIDE SEQUENCE</scope>
    <source>
        <strain evidence="14">MM31A-1</strain>
    </source>
</reference>
<dbReference type="CDD" id="cd18580">
    <property type="entry name" value="ABC_6TM_ABCC_D2"/>
    <property type="match status" value="1"/>
</dbReference>
<feature type="transmembrane region" description="Helical" evidence="11">
    <location>
        <begin position="386"/>
        <end position="414"/>
    </location>
</feature>
<dbReference type="SUPFAM" id="SSF90123">
    <property type="entry name" value="ABC transporter transmembrane region"/>
    <property type="match status" value="2"/>
</dbReference>
<dbReference type="EMBL" id="HBIO01007591">
    <property type="protein sequence ID" value="CAE0460864.1"/>
    <property type="molecule type" value="Transcribed_RNA"/>
</dbReference>
<feature type="transmembrane region" description="Helical" evidence="11">
    <location>
        <begin position="426"/>
        <end position="451"/>
    </location>
</feature>
<feature type="transmembrane region" description="Helical" evidence="11">
    <location>
        <begin position="889"/>
        <end position="914"/>
    </location>
</feature>
<feature type="compositionally biased region" description="Basic and acidic residues" evidence="10">
    <location>
        <begin position="14"/>
        <end position="25"/>
    </location>
</feature>
<dbReference type="GO" id="GO:0005524">
    <property type="term" value="F:ATP binding"/>
    <property type="evidence" value="ECO:0007669"/>
    <property type="project" value="UniProtKB-KW"/>
</dbReference>
<dbReference type="SMART" id="SM00382">
    <property type="entry name" value="AAA"/>
    <property type="match status" value="2"/>
</dbReference>
<evidence type="ECO:0000256" key="5">
    <source>
        <dbReference type="ARBA" id="ARBA00022737"/>
    </source>
</evidence>
<dbReference type="PROSITE" id="PS50929">
    <property type="entry name" value="ABC_TM1F"/>
    <property type="match status" value="2"/>
</dbReference>
<feature type="region of interest" description="Disordered" evidence="10">
    <location>
        <begin position="772"/>
        <end position="823"/>
    </location>
</feature>
<dbReference type="InterPro" id="IPR003439">
    <property type="entry name" value="ABC_transporter-like_ATP-bd"/>
</dbReference>
<dbReference type="CDD" id="cd18579">
    <property type="entry name" value="ABC_6TM_ABCC_D1"/>
    <property type="match status" value="1"/>
</dbReference>
<dbReference type="FunFam" id="1.20.1560.10:FF:000006">
    <property type="entry name" value="ATP-binding cassette, sub-family C (CFTR/MRP), member 9"/>
    <property type="match status" value="1"/>
</dbReference>
<feature type="domain" description="ABC transporter" evidence="12">
    <location>
        <begin position="526"/>
        <end position="770"/>
    </location>
</feature>
<name>A0A7S3PZL4_9STRA</name>
<keyword evidence="8 11" id="KW-1133">Transmembrane helix</keyword>
<dbReference type="FunFam" id="3.40.50.300:FF:002576">
    <property type="entry name" value="ABC transporter, putative"/>
    <property type="match status" value="1"/>
</dbReference>
<keyword evidence="6" id="KW-0547">Nucleotide-binding</keyword>
<comment type="similarity">
    <text evidence="2">Belongs to the ABC transporter superfamily. ABCC family. Conjugate transporter (TC 3.A.1.208) subfamily.</text>
</comment>
<evidence type="ECO:0000259" key="13">
    <source>
        <dbReference type="PROSITE" id="PS50929"/>
    </source>
</evidence>
<feature type="transmembrane region" description="Helical" evidence="11">
    <location>
        <begin position="164"/>
        <end position="184"/>
    </location>
</feature>
<dbReference type="PANTHER" id="PTHR24223:SF415">
    <property type="entry name" value="FI20190P1"/>
    <property type="match status" value="1"/>
</dbReference>
<dbReference type="GO" id="GO:0016887">
    <property type="term" value="F:ATP hydrolysis activity"/>
    <property type="evidence" value="ECO:0007669"/>
    <property type="project" value="InterPro"/>
</dbReference>
<evidence type="ECO:0000313" key="14">
    <source>
        <dbReference type="EMBL" id="CAE0460864.1"/>
    </source>
</evidence>
<feature type="compositionally biased region" description="Low complexity" evidence="10">
    <location>
        <begin position="520"/>
        <end position="535"/>
    </location>
</feature>
<dbReference type="InterPro" id="IPR044746">
    <property type="entry name" value="ABCC_6TM_D1"/>
</dbReference>
<dbReference type="CDD" id="cd03250">
    <property type="entry name" value="ABCC_MRP_domain1"/>
    <property type="match status" value="1"/>
</dbReference>
<dbReference type="InterPro" id="IPR017871">
    <property type="entry name" value="ABC_transporter-like_CS"/>
</dbReference>
<evidence type="ECO:0000256" key="1">
    <source>
        <dbReference type="ARBA" id="ARBA00004141"/>
    </source>
</evidence>
<feature type="domain" description="ABC transmembrane type-1" evidence="13">
    <location>
        <begin position="847"/>
        <end position="1134"/>
    </location>
</feature>
<organism evidence="14">
    <name type="scientific">Chaetoceros debilis</name>
    <dbReference type="NCBI Taxonomy" id="122233"/>
    <lineage>
        <taxon>Eukaryota</taxon>
        <taxon>Sar</taxon>
        <taxon>Stramenopiles</taxon>
        <taxon>Ochrophyta</taxon>
        <taxon>Bacillariophyta</taxon>
        <taxon>Coscinodiscophyceae</taxon>
        <taxon>Chaetocerotophycidae</taxon>
        <taxon>Chaetocerotales</taxon>
        <taxon>Chaetocerotaceae</taxon>
        <taxon>Chaetoceros</taxon>
    </lineage>
</organism>
<feature type="domain" description="ABC transporter" evidence="12">
    <location>
        <begin position="1173"/>
        <end position="1408"/>
    </location>
</feature>
<evidence type="ECO:0000256" key="2">
    <source>
        <dbReference type="ARBA" id="ARBA00009726"/>
    </source>
</evidence>
<dbReference type="GO" id="GO:0016020">
    <property type="term" value="C:membrane"/>
    <property type="evidence" value="ECO:0007669"/>
    <property type="project" value="UniProtKB-SubCell"/>
</dbReference>
<keyword evidence="7" id="KW-0067">ATP-binding</keyword>
<accession>A0A7S3PZL4</accession>
<keyword evidence="4 11" id="KW-0812">Transmembrane</keyword>
<dbReference type="InterPro" id="IPR027417">
    <property type="entry name" value="P-loop_NTPase"/>
</dbReference>
<dbReference type="InterPro" id="IPR003593">
    <property type="entry name" value="AAA+_ATPase"/>
</dbReference>
<evidence type="ECO:0000256" key="10">
    <source>
        <dbReference type="SAM" id="MobiDB-lite"/>
    </source>
</evidence>
<evidence type="ECO:0000256" key="4">
    <source>
        <dbReference type="ARBA" id="ARBA00022692"/>
    </source>
</evidence>
<feature type="transmembrane region" description="Helical" evidence="11">
    <location>
        <begin position="1075"/>
        <end position="1096"/>
    </location>
</feature>
<comment type="subcellular location">
    <subcellularLocation>
        <location evidence="1">Membrane</location>
        <topology evidence="1">Multi-pass membrane protein</topology>
    </subcellularLocation>
</comment>
<proteinExistence type="inferred from homology"/>
<sequence length="1415" mass="154722">MPPNAGASASFEPNGKDEEASKMLKDNAAANGDSDAVERYEYPEFYANKNVHETSLEDQASCASGWFLSYLSPLLKLGSTKVLEAEDIGTPSEQDRAVHAFKVLGKTWAVQTEMAKASNEKRKKKYDEKLAKMSETKRAKAKPFVRTEPSVAAALYHSFGPSKIFMAIMFYTFSALFQFLPVMILEDLVRYFESMKSPEPDLTIIDPWLEVVALAVLPMATSILQTRSQVIFQHMAIFVRTAVSTLLYEKSLTVSASGKACTNTGQVVNMMSNDTTQLQRFIQFGGMILVAPLQIVLSLALIYRQVGSATWVGVGFMLALAPVNIVVFGVVGKMRRKVLKYSDLRVKLMNEILAGIRIIKFYAWEKPFKNEVKSLREKELKALTNLAYTAAVGFSLILLSAPIIQPILVFLTYIKIQDEPLSAATAFTTVALFNIMRFPFAFLPMGLLQYIQSTISLRRLGNYLQLPDLEKYVVTENVAVSEDPGTVTLNNASFSWTNRTANLAPIDATSKKKKDKGRNGSSHGSVSSQGSVSSAGGSGDGDDEQPLVDVEVLRDISVTIKAGDLVAVVGSVGSGKSSFLSAILGEMEPLNGSTVSIYRDASQSDDANFVSYCSQSPWVVNDTLRGNVLFGREFNEDRYDEVIKACALLDDLAVLPAGDKTEIGEKGINLSGGQKARVSLARALYDRNTKLILLDDPLSAVDAHVGEHLFENAITGNVCRGATRILVTHHVHFLPKCDKVIVLEEGKLAHYGKFSDLIEQGVDFAGAVDFEEEQESTNDEAGEKSDVKDVEESKGGDEGESEKKEKAKMKKQGENLTTKEEREEGAVDGKAYVHYARAGGMFMFLSMFVIQGLGRGSEVMAAFWLAHWADAAIDASLTGDGLSDEKTKYFLNIYAAFGMLGVACLTARAVFMAVHRLHASRKLHDNLTSSIMRAPVSFFDVTPTGRVLNRFAADMDKIDLDLTQSVGQGMSTTFSVLGALGAISAATKGTFLVPLIPIGYVYYIIQKWFRKTSTELQRVTSIAGSPIFADFSQVLTGTSTIRAYDEQSRFFTQCQNSFDKYNASFNLVYMCNYWLGLRLDILGGCIGAFIGGVAVLTAKDGFIPAGWLGLALSYAIEITGFLKHGVRMIATIEADMNSVERVLYYTQNVEPEAPDIIPENDPASGEWPSAGNIEIKNGSMRYRDGPLVLKDVSIQITGGSKIGVVGRTGSGKSSLMNLLFRITEIESDGGTITIDGVDTSTIGTEALRTNLSIIPQDPVMFSNTVRYNIDPFGSSTESEMLDVLQKVQLLDFINALPGGLDEQVSEGGENFSQGQRQLLCIARSLLRQPKILVMDEATASIDNATDAAIQRMIRDNFRNATVLTIAHRLNTILDSDRVLVLDDGMVAEFDTPSNLLAKKDGIFRSMVEKSRSKDE</sequence>
<dbReference type="InterPro" id="IPR044726">
    <property type="entry name" value="ABCC_6TM_D2"/>
</dbReference>
<dbReference type="PROSITE" id="PS50893">
    <property type="entry name" value="ABC_TRANSPORTER_2"/>
    <property type="match status" value="2"/>
</dbReference>
<evidence type="ECO:0000256" key="9">
    <source>
        <dbReference type="ARBA" id="ARBA00023136"/>
    </source>
</evidence>
<dbReference type="Gene3D" id="3.40.50.300">
    <property type="entry name" value="P-loop containing nucleotide triphosphate hydrolases"/>
    <property type="match status" value="2"/>
</dbReference>
<dbReference type="CDD" id="cd03244">
    <property type="entry name" value="ABCC_MRP_domain2"/>
    <property type="match status" value="1"/>
</dbReference>
<evidence type="ECO:0000259" key="12">
    <source>
        <dbReference type="PROSITE" id="PS50893"/>
    </source>
</evidence>
<evidence type="ECO:0000256" key="7">
    <source>
        <dbReference type="ARBA" id="ARBA00022840"/>
    </source>
</evidence>
<gene>
    <name evidence="14" type="ORF">CDEB00056_LOCUS5705</name>
</gene>
<dbReference type="Pfam" id="PF00664">
    <property type="entry name" value="ABC_membrane"/>
    <property type="match status" value="2"/>
</dbReference>
<feature type="region of interest" description="Disordered" evidence="10">
    <location>
        <begin position="1"/>
        <end position="36"/>
    </location>
</feature>
<dbReference type="Pfam" id="PF00005">
    <property type="entry name" value="ABC_tran"/>
    <property type="match status" value="2"/>
</dbReference>
<dbReference type="FunFam" id="1.20.1560.10:FF:000010">
    <property type="entry name" value="Multidrug resistance-associated ABC transporter"/>
    <property type="match status" value="1"/>
</dbReference>
<dbReference type="InterPro" id="IPR050173">
    <property type="entry name" value="ABC_transporter_C-like"/>
</dbReference>
<feature type="compositionally biased region" description="Basic and acidic residues" evidence="10">
    <location>
        <begin position="781"/>
        <end position="823"/>
    </location>
</feature>
<evidence type="ECO:0000256" key="8">
    <source>
        <dbReference type="ARBA" id="ARBA00022989"/>
    </source>
</evidence>